<keyword evidence="11" id="KW-0503">Monooxygenase</keyword>
<dbReference type="EMBL" id="BJWL01000028">
    <property type="protein sequence ID" value="GFZ19504.1"/>
    <property type="molecule type" value="Genomic_DNA"/>
</dbReference>
<organism evidence="11 12">
    <name type="scientific">Actinidia rufa</name>
    <dbReference type="NCBI Taxonomy" id="165716"/>
    <lineage>
        <taxon>Eukaryota</taxon>
        <taxon>Viridiplantae</taxon>
        <taxon>Streptophyta</taxon>
        <taxon>Embryophyta</taxon>
        <taxon>Tracheophyta</taxon>
        <taxon>Spermatophyta</taxon>
        <taxon>Magnoliopsida</taxon>
        <taxon>eudicotyledons</taxon>
        <taxon>Gunneridae</taxon>
        <taxon>Pentapetalae</taxon>
        <taxon>asterids</taxon>
        <taxon>Ericales</taxon>
        <taxon>Actinidiaceae</taxon>
        <taxon>Actinidia</taxon>
    </lineage>
</organism>
<dbReference type="AlphaFoldDB" id="A0A7J0H9U0"/>
<dbReference type="PANTHER" id="PTHR43539:SF42">
    <property type="entry name" value="OS01G0273800 PROTEIN"/>
    <property type="match status" value="1"/>
</dbReference>
<dbReference type="PANTHER" id="PTHR43539">
    <property type="entry name" value="FLAVIN-BINDING MONOOXYGENASE-LIKE PROTEIN (AFU_ORTHOLOGUE AFUA_4G09220)"/>
    <property type="match status" value="1"/>
</dbReference>
<comment type="catalytic activity">
    <reaction evidence="10">
        <text>indole-3-pyruvate + NADPH + O2 + H(+) = (indol-3-yl)acetate + CO2 + NADP(+) + H2O</text>
        <dbReference type="Rhea" id="RHEA:34331"/>
        <dbReference type="ChEBI" id="CHEBI:15377"/>
        <dbReference type="ChEBI" id="CHEBI:15378"/>
        <dbReference type="ChEBI" id="CHEBI:15379"/>
        <dbReference type="ChEBI" id="CHEBI:16526"/>
        <dbReference type="ChEBI" id="CHEBI:17640"/>
        <dbReference type="ChEBI" id="CHEBI:30854"/>
        <dbReference type="ChEBI" id="CHEBI:57783"/>
        <dbReference type="ChEBI" id="CHEBI:58349"/>
        <dbReference type="EC" id="1.14.13.168"/>
    </reaction>
</comment>
<evidence type="ECO:0000313" key="11">
    <source>
        <dbReference type="EMBL" id="GFZ19504.1"/>
    </source>
</evidence>
<dbReference type="GO" id="GO:0050660">
    <property type="term" value="F:flavin adenine dinucleotide binding"/>
    <property type="evidence" value="ECO:0007669"/>
    <property type="project" value="TreeGrafter"/>
</dbReference>
<dbReference type="OrthoDB" id="66881at2759"/>
<proteinExistence type="inferred from homology"/>
<protein>
    <recommendedName>
        <fullName evidence="9">indole-3-pyruvate monooxygenase</fullName>
        <ecNumber evidence="9">1.14.13.168</ecNumber>
    </recommendedName>
</protein>
<dbReference type="Proteomes" id="UP000585474">
    <property type="component" value="Unassembled WGS sequence"/>
</dbReference>
<comment type="caution">
    <text evidence="11">The sequence shown here is derived from an EMBL/GenBank/DDBJ whole genome shotgun (WGS) entry which is preliminary data.</text>
</comment>
<comment type="similarity">
    <text evidence="3">Belongs to the FMO family.</text>
</comment>
<dbReference type="InterPro" id="IPR050982">
    <property type="entry name" value="Auxin_biosynth/cation_transpt"/>
</dbReference>
<evidence type="ECO:0000256" key="5">
    <source>
        <dbReference type="ARBA" id="ARBA00022827"/>
    </source>
</evidence>
<evidence type="ECO:0000256" key="2">
    <source>
        <dbReference type="ARBA" id="ARBA00004814"/>
    </source>
</evidence>
<accession>A0A7J0H9U0</accession>
<sequence>MPEPIAIIVGAGPSGLATSACLNRLSIPNIVLEREDCFASLWKKKSYDHLHLHLTKQYSELPHMSLPTTFPTYISKNQFIQYLDDYASQFNITPMYYRLVESSNYDEIAKKWHVKVRHVISHEVEEYSSRFLVVATGETSDEFIPEVEGLSSFTGEVFTQLSTRMERGTVTKVCWLLGLEILAWKSLLIFQLIVPRPLLLFEARKLRYGDLTKYGIQRPQEGPFTLKAKYGKYPVIDVGTYKKIKFGEIQVLPGIASIRGDEVQFENGKSHPFDAIVFATGFKRSTHKWLKGDNYLLDEDGIPKPSFPNHWKGENGLYCAGLARRGLYGAAMDAQKIANDIKSAM</sequence>
<keyword evidence="7" id="KW-0560">Oxidoreductase</keyword>
<keyword evidence="12" id="KW-1185">Reference proteome</keyword>
<dbReference type="Pfam" id="PF13738">
    <property type="entry name" value="Pyr_redox_3"/>
    <property type="match status" value="1"/>
</dbReference>
<dbReference type="InterPro" id="IPR036188">
    <property type="entry name" value="FAD/NAD-bd_sf"/>
</dbReference>
<evidence type="ECO:0000256" key="9">
    <source>
        <dbReference type="ARBA" id="ARBA00039148"/>
    </source>
</evidence>
<dbReference type="SUPFAM" id="SSF51905">
    <property type="entry name" value="FAD/NAD(P)-binding domain"/>
    <property type="match status" value="2"/>
</dbReference>
<comment type="cofactor">
    <cofactor evidence="1">
        <name>FAD</name>
        <dbReference type="ChEBI" id="CHEBI:57692"/>
    </cofactor>
</comment>
<reference evidence="11 12" key="1">
    <citation type="submission" date="2019-07" db="EMBL/GenBank/DDBJ databases">
        <title>De Novo Assembly of kiwifruit Actinidia rufa.</title>
        <authorList>
            <person name="Sugita-Konishi S."/>
            <person name="Sato K."/>
            <person name="Mori E."/>
            <person name="Abe Y."/>
            <person name="Kisaki G."/>
            <person name="Hamano K."/>
            <person name="Suezawa K."/>
            <person name="Otani M."/>
            <person name="Fukuda T."/>
            <person name="Manabe T."/>
            <person name="Gomi K."/>
            <person name="Tabuchi M."/>
            <person name="Akimitsu K."/>
            <person name="Kataoka I."/>
        </authorList>
    </citation>
    <scope>NUCLEOTIDE SEQUENCE [LARGE SCALE GENOMIC DNA]</scope>
    <source>
        <strain evidence="12">cv. Fuchu</strain>
    </source>
</reference>
<keyword evidence="8" id="KW-0073">Auxin biosynthesis</keyword>
<evidence type="ECO:0000256" key="8">
    <source>
        <dbReference type="ARBA" id="ARBA00023070"/>
    </source>
</evidence>
<evidence type="ECO:0000256" key="4">
    <source>
        <dbReference type="ARBA" id="ARBA00022630"/>
    </source>
</evidence>
<evidence type="ECO:0000256" key="3">
    <source>
        <dbReference type="ARBA" id="ARBA00009183"/>
    </source>
</evidence>
<name>A0A7J0H9U0_9ERIC</name>
<keyword evidence="6" id="KW-0521">NADP</keyword>
<evidence type="ECO:0000256" key="6">
    <source>
        <dbReference type="ARBA" id="ARBA00022857"/>
    </source>
</evidence>
<dbReference type="GO" id="GO:0009851">
    <property type="term" value="P:auxin biosynthetic process"/>
    <property type="evidence" value="ECO:0007669"/>
    <property type="project" value="UniProtKB-KW"/>
</dbReference>
<evidence type="ECO:0000256" key="7">
    <source>
        <dbReference type="ARBA" id="ARBA00023002"/>
    </source>
</evidence>
<dbReference type="EC" id="1.14.13.168" evidence="9"/>
<evidence type="ECO:0000256" key="10">
    <source>
        <dbReference type="ARBA" id="ARBA00047707"/>
    </source>
</evidence>
<comment type="pathway">
    <text evidence="2">Plant hormone metabolism; auxin biosynthesis.</text>
</comment>
<gene>
    <name evidence="11" type="ORF">Acr_28g0002090</name>
</gene>
<keyword evidence="5" id="KW-0274">FAD</keyword>
<keyword evidence="4" id="KW-0285">Flavoprotein</keyword>
<dbReference type="Gene3D" id="3.50.50.60">
    <property type="entry name" value="FAD/NAD(P)-binding domain"/>
    <property type="match status" value="2"/>
</dbReference>
<dbReference type="GO" id="GO:0103075">
    <property type="term" value="F:indole-3-pyruvate monooxygenase activity"/>
    <property type="evidence" value="ECO:0007669"/>
    <property type="project" value="UniProtKB-EC"/>
</dbReference>
<evidence type="ECO:0000256" key="1">
    <source>
        <dbReference type="ARBA" id="ARBA00001974"/>
    </source>
</evidence>
<evidence type="ECO:0000313" key="12">
    <source>
        <dbReference type="Proteomes" id="UP000585474"/>
    </source>
</evidence>